<accession>A0A917DQI9</accession>
<evidence type="ECO:0000259" key="1">
    <source>
        <dbReference type="PROSITE" id="PS51186"/>
    </source>
</evidence>
<dbReference type="Pfam" id="PF00583">
    <property type="entry name" value="Acetyltransf_1"/>
    <property type="match status" value="1"/>
</dbReference>
<evidence type="ECO:0000313" key="3">
    <source>
        <dbReference type="Proteomes" id="UP000609064"/>
    </source>
</evidence>
<evidence type="ECO:0000313" key="2">
    <source>
        <dbReference type="EMBL" id="GGD57028.1"/>
    </source>
</evidence>
<name>A0A917DQI9_9BACT</name>
<dbReference type="InterPro" id="IPR016181">
    <property type="entry name" value="Acyl_CoA_acyltransferase"/>
</dbReference>
<keyword evidence="3" id="KW-1185">Reference proteome</keyword>
<dbReference type="GO" id="GO:0016747">
    <property type="term" value="F:acyltransferase activity, transferring groups other than amino-acyl groups"/>
    <property type="evidence" value="ECO:0007669"/>
    <property type="project" value="InterPro"/>
</dbReference>
<gene>
    <name evidence="2" type="ORF">GCM10011514_21400</name>
</gene>
<dbReference type="CDD" id="cd04301">
    <property type="entry name" value="NAT_SF"/>
    <property type="match status" value="1"/>
</dbReference>
<reference evidence="2" key="2">
    <citation type="submission" date="2020-09" db="EMBL/GenBank/DDBJ databases">
        <authorList>
            <person name="Sun Q."/>
            <person name="Zhou Y."/>
        </authorList>
    </citation>
    <scope>NUCLEOTIDE SEQUENCE</scope>
    <source>
        <strain evidence="2">CGMCC 1.15958</strain>
    </source>
</reference>
<sequence>MVKIEINKISSHQDLEDVKQLFREYIEFLQVNLDFQDFENELAKLPAKYAEPEGAIFLAKVNDQPAGCIALWKLEEGVCEMKRLFVKPEFQGLGLGKMLANRLMEEAKIKGYQTMKLDTLKRLQSANYLYAAMGFSETQPYNFNPEPDIVYFEKELV</sequence>
<dbReference type="RefSeq" id="WP_188766073.1">
    <property type="nucleotide sequence ID" value="NZ_BMKK01000004.1"/>
</dbReference>
<organism evidence="2 3">
    <name type="scientific">Emticicia aquatilis</name>
    <dbReference type="NCBI Taxonomy" id="1537369"/>
    <lineage>
        <taxon>Bacteria</taxon>
        <taxon>Pseudomonadati</taxon>
        <taxon>Bacteroidota</taxon>
        <taxon>Cytophagia</taxon>
        <taxon>Cytophagales</taxon>
        <taxon>Leadbetterellaceae</taxon>
        <taxon>Emticicia</taxon>
    </lineage>
</organism>
<dbReference type="Proteomes" id="UP000609064">
    <property type="component" value="Unassembled WGS sequence"/>
</dbReference>
<dbReference type="EMBL" id="BMKK01000004">
    <property type="protein sequence ID" value="GGD57028.1"/>
    <property type="molecule type" value="Genomic_DNA"/>
</dbReference>
<dbReference type="PANTHER" id="PTHR43305">
    <property type="entry name" value="FAMILY N-ACETYLTRANSFERASE, PUTATIVE (AFU_ORTHOLOGUE AFUA_2G01380)-RELATED"/>
    <property type="match status" value="1"/>
</dbReference>
<dbReference type="InterPro" id="IPR000182">
    <property type="entry name" value="GNAT_dom"/>
</dbReference>
<protein>
    <submittedName>
        <fullName evidence="2">N-acetyltransferase</fullName>
    </submittedName>
</protein>
<dbReference type="InterPro" id="IPR052777">
    <property type="entry name" value="Acetyltransferase_Enz"/>
</dbReference>
<reference evidence="2" key="1">
    <citation type="journal article" date="2014" name="Int. J. Syst. Evol. Microbiol.">
        <title>Complete genome sequence of Corynebacterium casei LMG S-19264T (=DSM 44701T), isolated from a smear-ripened cheese.</title>
        <authorList>
            <consortium name="US DOE Joint Genome Institute (JGI-PGF)"/>
            <person name="Walter F."/>
            <person name="Albersmeier A."/>
            <person name="Kalinowski J."/>
            <person name="Ruckert C."/>
        </authorList>
    </citation>
    <scope>NUCLEOTIDE SEQUENCE</scope>
    <source>
        <strain evidence="2">CGMCC 1.15958</strain>
    </source>
</reference>
<comment type="caution">
    <text evidence="2">The sequence shown here is derived from an EMBL/GenBank/DDBJ whole genome shotgun (WGS) entry which is preliminary data.</text>
</comment>
<dbReference type="Gene3D" id="3.40.630.30">
    <property type="match status" value="1"/>
</dbReference>
<proteinExistence type="predicted"/>
<dbReference type="AlphaFoldDB" id="A0A917DQI9"/>
<dbReference type="PANTHER" id="PTHR43305:SF1">
    <property type="entry name" value="FAMILY N-ACETYLTRANSFERASE, PUTATIVE (AFU_ORTHOLOGUE AFUA_2G01380)-RELATED"/>
    <property type="match status" value="1"/>
</dbReference>
<dbReference type="PROSITE" id="PS51186">
    <property type="entry name" value="GNAT"/>
    <property type="match status" value="1"/>
</dbReference>
<feature type="domain" description="N-acetyltransferase" evidence="1">
    <location>
        <begin position="4"/>
        <end position="157"/>
    </location>
</feature>
<dbReference type="SUPFAM" id="SSF55729">
    <property type="entry name" value="Acyl-CoA N-acyltransferases (Nat)"/>
    <property type="match status" value="1"/>
</dbReference>